<reference evidence="1 2" key="1">
    <citation type="journal article" date="2024" name="G3 (Bethesda)">
        <title>Genome assembly of Hibiscus sabdariffa L. provides insights into metabolisms of medicinal natural products.</title>
        <authorList>
            <person name="Kim T."/>
        </authorList>
    </citation>
    <scope>NUCLEOTIDE SEQUENCE [LARGE SCALE GENOMIC DNA]</scope>
    <source>
        <strain evidence="1">TK-2024</strain>
        <tissue evidence="1">Old leaves</tissue>
    </source>
</reference>
<name>A0ABR2FQW4_9ROSI</name>
<comment type="caution">
    <text evidence="1">The sequence shown here is derived from an EMBL/GenBank/DDBJ whole genome shotgun (WGS) entry which is preliminary data.</text>
</comment>
<accession>A0ABR2FQW4</accession>
<sequence length="125" mass="13628">MTESGACDWDRLRALLPREKLDRIASIQPPQRESEAGVMEDILVHGNKLVVECCRVPNVVKGAHVGQALAQHWVRPSSSMDPTIFNLAPADIGNLVEEEQQSFSPVTAMPLLEEPEVSFDPGGIG</sequence>
<proteinExistence type="predicted"/>
<dbReference type="EMBL" id="JBBPBM010000005">
    <property type="protein sequence ID" value="KAK8584462.1"/>
    <property type="molecule type" value="Genomic_DNA"/>
</dbReference>
<evidence type="ECO:0000313" key="2">
    <source>
        <dbReference type="Proteomes" id="UP001472677"/>
    </source>
</evidence>
<protein>
    <submittedName>
        <fullName evidence="1">Uncharacterized protein</fullName>
    </submittedName>
</protein>
<keyword evidence="2" id="KW-1185">Reference proteome</keyword>
<evidence type="ECO:0000313" key="1">
    <source>
        <dbReference type="EMBL" id="KAK8584462.1"/>
    </source>
</evidence>
<dbReference type="Proteomes" id="UP001472677">
    <property type="component" value="Unassembled WGS sequence"/>
</dbReference>
<gene>
    <name evidence="1" type="ORF">V6N12_068706</name>
</gene>
<organism evidence="1 2">
    <name type="scientific">Hibiscus sabdariffa</name>
    <name type="common">roselle</name>
    <dbReference type="NCBI Taxonomy" id="183260"/>
    <lineage>
        <taxon>Eukaryota</taxon>
        <taxon>Viridiplantae</taxon>
        <taxon>Streptophyta</taxon>
        <taxon>Embryophyta</taxon>
        <taxon>Tracheophyta</taxon>
        <taxon>Spermatophyta</taxon>
        <taxon>Magnoliopsida</taxon>
        <taxon>eudicotyledons</taxon>
        <taxon>Gunneridae</taxon>
        <taxon>Pentapetalae</taxon>
        <taxon>rosids</taxon>
        <taxon>malvids</taxon>
        <taxon>Malvales</taxon>
        <taxon>Malvaceae</taxon>
        <taxon>Malvoideae</taxon>
        <taxon>Hibiscus</taxon>
    </lineage>
</organism>